<comment type="caution">
    <text evidence="6">The sequence shown here is derived from an EMBL/GenBank/DDBJ whole genome shotgun (WGS) entry which is preliminary data.</text>
</comment>
<dbReference type="GO" id="GO:0034605">
    <property type="term" value="P:cellular response to heat"/>
    <property type="evidence" value="ECO:0007669"/>
    <property type="project" value="InterPro"/>
</dbReference>
<keyword evidence="3 4" id="KW-0238">DNA-binding</keyword>
<dbReference type="CDD" id="cd00165">
    <property type="entry name" value="S4"/>
    <property type="match status" value="1"/>
</dbReference>
<name>A0A7V2SXL7_LEUMU</name>
<evidence type="ECO:0000256" key="3">
    <source>
        <dbReference type="ARBA" id="ARBA00023125"/>
    </source>
</evidence>
<dbReference type="SUPFAM" id="SSF55174">
    <property type="entry name" value="Alpha-L RNA-binding motif"/>
    <property type="match status" value="1"/>
</dbReference>
<dbReference type="Gene3D" id="3.10.290.10">
    <property type="entry name" value="RNA-binding S4 domain"/>
    <property type="match status" value="1"/>
</dbReference>
<evidence type="ECO:0000259" key="5">
    <source>
        <dbReference type="SMART" id="SM00363"/>
    </source>
</evidence>
<proteinExistence type="inferred from homology"/>
<organism evidence="6">
    <name type="scientific">Leucothrix mucor</name>
    <dbReference type="NCBI Taxonomy" id="45248"/>
    <lineage>
        <taxon>Bacteria</taxon>
        <taxon>Pseudomonadati</taxon>
        <taxon>Pseudomonadota</taxon>
        <taxon>Gammaproteobacteria</taxon>
        <taxon>Thiotrichales</taxon>
        <taxon>Thiotrichaceae</taxon>
        <taxon>Leucothrix</taxon>
    </lineage>
</organism>
<dbReference type="GO" id="GO:0003727">
    <property type="term" value="F:single-stranded RNA binding"/>
    <property type="evidence" value="ECO:0007669"/>
    <property type="project" value="InterPro"/>
</dbReference>
<dbReference type="InterPro" id="IPR002942">
    <property type="entry name" value="S4_RNA-bd"/>
</dbReference>
<feature type="domain" description="RNA-binding S4" evidence="5">
    <location>
        <begin position="21"/>
        <end position="84"/>
    </location>
</feature>
<evidence type="ECO:0000256" key="2">
    <source>
        <dbReference type="ARBA" id="ARBA00022884"/>
    </source>
</evidence>
<dbReference type="GO" id="GO:0003677">
    <property type="term" value="F:DNA binding"/>
    <property type="evidence" value="ECO:0007669"/>
    <property type="project" value="UniProtKB-KW"/>
</dbReference>
<evidence type="ECO:0000313" key="6">
    <source>
        <dbReference type="EMBL" id="HFC91291.1"/>
    </source>
</evidence>
<protein>
    <recommendedName>
        <fullName evidence="4">Heat shock protein 15</fullName>
    </recommendedName>
</protein>
<evidence type="ECO:0000256" key="1">
    <source>
        <dbReference type="ARBA" id="ARBA00008396"/>
    </source>
</evidence>
<reference evidence="6" key="1">
    <citation type="journal article" date="2020" name="mSystems">
        <title>Genome- and Community-Level Interaction Insights into Carbon Utilization and Element Cycling Functions of Hydrothermarchaeota in Hydrothermal Sediment.</title>
        <authorList>
            <person name="Zhou Z."/>
            <person name="Liu Y."/>
            <person name="Xu W."/>
            <person name="Pan J."/>
            <person name="Luo Z.H."/>
            <person name="Li M."/>
        </authorList>
    </citation>
    <scope>NUCLEOTIDE SEQUENCE [LARGE SCALE GENOMIC DNA]</scope>
    <source>
        <strain evidence="6">HyVt-493</strain>
    </source>
</reference>
<dbReference type="InterPro" id="IPR036986">
    <property type="entry name" value="S4_RNA-bd_sf"/>
</dbReference>
<dbReference type="Pfam" id="PF01479">
    <property type="entry name" value="S4"/>
    <property type="match status" value="1"/>
</dbReference>
<gene>
    <name evidence="6" type="ORF">ENJ51_00610</name>
</gene>
<dbReference type="AlphaFoldDB" id="A0A7V2SXL7"/>
<dbReference type="GO" id="GO:0043023">
    <property type="term" value="F:ribosomal large subunit binding"/>
    <property type="evidence" value="ECO:0007669"/>
    <property type="project" value="InterPro"/>
</dbReference>
<comment type="similarity">
    <text evidence="1 4">Belongs to the HSP15 family.</text>
</comment>
<dbReference type="Proteomes" id="UP000885750">
    <property type="component" value="Unassembled WGS sequence"/>
</dbReference>
<accession>A0A7V2SXL7</accession>
<dbReference type="InterPro" id="IPR025708">
    <property type="entry name" value="HSP15"/>
</dbReference>
<dbReference type="PIRSF" id="PIRSF016821">
    <property type="entry name" value="HSP15"/>
    <property type="match status" value="1"/>
</dbReference>
<keyword evidence="2 4" id="KW-0694">RNA-binding</keyword>
<dbReference type="SMART" id="SM00363">
    <property type="entry name" value="S4"/>
    <property type="match status" value="1"/>
</dbReference>
<dbReference type="EMBL" id="DRMS01000020">
    <property type="protein sequence ID" value="HFC91291.1"/>
    <property type="molecule type" value="Genomic_DNA"/>
</dbReference>
<sequence length="142" mass="16744">MAANRRKRKAQSKIKPELTEVRLDKWLWAARIFKTRAIAVEAVNGGKVHLNDTRVKPSRLVHIGDKLDFTRGIDRYHCIIKGLNDKRRPAKEAQLLYSEFADSIQKREEQQEMRKIQNASIVRTDKKPNKKQRRRIIQFKGR</sequence>
<dbReference type="PROSITE" id="PS50889">
    <property type="entry name" value="S4"/>
    <property type="match status" value="1"/>
</dbReference>
<evidence type="ECO:0000256" key="4">
    <source>
        <dbReference type="PIRNR" id="PIRNR016821"/>
    </source>
</evidence>